<evidence type="ECO:0000313" key="3">
    <source>
        <dbReference type="Proteomes" id="UP000308037"/>
    </source>
</evidence>
<gene>
    <name evidence="2" type="ORF">DM868_11190</name>
</gene>
<dbReference type="Proteomes" id="UP000308037">
    <property type="component" value="Unassembled WGS sequence"/>
</dbReference>
<comment type="caution">
    <text evidence="2">The sequence shown here is derived from an EMBL/GenBank/DDBJ whole genome shotgun (WGS) entry which is preliminary data.</text>
</comment>
<keyword evidence="1" id="KW-0812">Transmembrane</keyword>
<proteinExistence type="predicted"/>
<keyword evidence="3" id="KW-1185">Reference proteome</keyword>
<dbReference type="Pfam" id="PF17231">
    <property type="entry name" value="DUF5305"/>
    <property type="match status" value="1"/>
</dbReference>
<keyword evidence="1" id="KW-0472">Membrane</keyword>
<dbReference type="RefSeq" id="WP_137276961.1">
    <property type="nucleotide sequence ID" value="NZ_QKNX01000004.1"/>
</dbReference>
<name>A0A4U5J8D0_9EURY</name>
<protein>
    <recommendedName>
        <fullName evidence="4">DUF5305 domain-containing protein</fullName>
    </recommendedName>
</protein>
<evidence type="ECO:0008006" key="4">
    <source>
        <dbReference type="Google" id="ProtNLM"/>
    </source>
</evidence>
<dbReference type="EMBL" id="QKNX01000004">
    <property type="protein sequence ID" value="TKR25322.1"/>
    <property type="molecule type" value="Genomic_DNA"/>
</dbReference>
<dbReference type="InterPro" id="IPR035185">
    <property type="entry name" value="DUF5305"/>
</dbReference>
<evidence type="ECO:0000256" key="1">
    <source>
        <dbReference type="SAM" id="Phobius"/>
    </source>
</evidence>
<evidence type="ECO:0000313" key="2">
    <source>
        <dbReference type="EMBL" id="TKR25322.1"/>
    </source>
</evidence>
<keyword evidence="1" id="KW-1133">Transmembrane helix</keyword>
<accession>A0A4U5J8D0</accession>
<organism evidence="2 3">
    <name type="scientific">Natronomonas salsuginis</name>
    <dbReference type="NCBI Taxonomy" id="2217661"/>
    <lineage>
        <taxon>Archaea</taxon>
        <taxon>Methanobacteriati</taxon>
        <taxon>Methanobacteriota</taxon>
        <taxon>Stenosarchaea group</taxon>
        <taxon>Halobacteria</taxon>
        <taxon>Halobacteriales</taxon>
        <taxon>Natronomonadaceae</taxon>
        <taxon>Natronomonas</taxon>
    </lineage>
</organism>
<sequence>MTDPSRRLRVRALLDAYFPILFGAAILLAFVFGFWLFQVYAVEEVRTEQRTFVQWSESTELEHSALIVNESVPFEAGQRVEDRPIYYTTISDALDITYRYEHTAGAELDVSTDIFLRVRSVSGDDVFWEVTEPRASTGSESVSAGENHTAEASVNIAELRRTIAEIQSQLGTEGSIEIAIVATTSIDGIVDGQAVNRTHGSLLRLAVSQTSFRVTDTETIDEEYTSTDTVETTQDASLLEMLASLLAFSGSLTVLGTLAFARLRGYIELSGEEAELLEVYQQEQEFSEWITTGTFPSERDYEATIVVDDLKGLVDVAIDTNKRVIKDEQLRVSTVLDDDYVYLYIRPDSSASEWLFNQADMTMEELD</sequence>
<reference evidence="2 3" key="1">
    <citation type="submission" date="2019-04" db="EMBL/GenBank/DDBJ databases">
        <title>Natronomonas sp. F20-122 a newhaloarchaeon isolated from a saline saltern of Isla Bacuta, Huelva, Spain.</title>
        <authorList>
            <person name="Duran-Viseras A."/>
            <person name="Sanchez-Porro C."/>
            <person name="Ventosa A."/>
        </authorList>
    </citation>
    <scope>NUCLEOTIDE SEQUENCE [LARGE SCALE GENOMIC DNA]</scope>
    <source>
        <strain evidence="2 3">F20-122</strain>
    </source>
</reference>
<feature type="transmembrane region" description="Helical" evidence="1">
    <location>
        <begin position="12"/>
        <end position="37"/>
    </location>
</feature>
<dbReference type="OrthoDB" id="270764at2157"/>
<dbReference type="AlphaFoldDB" id="A0A4U5J8D0"/>